<evidence type="ECO:0000256" key="4">
    <source>
        <dbReference type="ARBA" id="ARBA00022989"/>
    </source>
</evidence>
<dbReference type="InterPro" id="IPR050360">
    <property type="entry name" value="MFS_Sugar_Transporters"/>
</dbReference>
<evidence type="ECO:0000256" key="5">
    <source>
        <dbReference type="ARBA" id="ARBA00023136"/>
    </source>
</evidence>
<comment type="similarity">
    <text evidence="2">Belongs to the major facilitator superfamily. Sugar transporter (TC 2.A.1.1) family.</text>
</comment>
<dbReference type="InterPro" id="IPR005829">
    <property type="entry name" value="Sugar_transporter_CS"/>
</dbReference>
<dbReference type="PANTHER" id="PTHR48022">
    <property type="entry name" value="PLASTIDIC GLUCOSE TRANSPORTER 4"/>
    <property type="match status" value="1"/>
</dbReference>
<dbReference type="InterPro" id="IPR036259">
    <property type="entry name" value="MFS_trans_sf"/>
</dbReference>
<evidence type="ECO:0000256" key="1">
    <source>
        <dbReference type="ARBA" id="ARBA00004141"/>
    </source>
</evidence>
<evidence type="ECO:0000256" key="3">
    <source>
        <dbReference type="ARBA" id="ARBA00022692"/>
    </source>
</evidence>
<gene>
    <name evidence="8" type="ORF">RFH988_LOCUS17800</name>
</gene>
<feature type="transmembrane region" description="Helical" evidence="6">
    <location>
        <begin position="150"/>
        <end position="175"/>
    </location>
</feature>
<evidence type="ECO:0000256" key="6">
    <source>
        <dbReference type="SAM" id="Phobius"/>
    </source>
</evidence>
<dbReference type="InterPro" id="IPR020846">
    <property type="entry name" value="MFS_dom"/>
</dbReference>
<proteinExistence type="inferred from homology"/>
<protein>
    <recommendedName>
        <fullName evidence="7">Major facilitator superfamily (MFS) profile domain-containing protein</fullName>
    </recommendedName>
</protein>
<dbReference type="GO" id="GO:0005351">
    <property type="term" value="F:carbohydrate:proton symporter activity"/>
    <property type="evidence" value="ECO:0007669"/>
    <property type="project" value="TreeGrafter"/>
</dbReference>
<dbReference type="PROSITE" id="PS50850">
    <property type="entry name" value="MFS"/>
    <property type="match status" value="1"/>
</dbReference>
<dbReference type="Proteomes" id="UP000663882">
    <property type="component" value="Unassembled WGS sequence"/>
</dbReference>
<sequence>MSSFDRRVLRNRCIRLANTNHNRLNEIMLLLADHAFAFPSHRVETTINTNQTTSRHVELKKKLKRNKRMIFDLLKQETTLNTTMIISQLRSEATQLTHDLTAEIQTEGKSIRHNESMNDVHTKSKSQHEISTELRQYSVGGAIQASSISLVMLLASRFISGLGVGALSMLVPVYQSEIAPKEIRGRLVSLQQWAITIGIAVSFWINYATDIQLSGSSASWRIPLALQIVPAFILVVGKNPKYHRDNHHSDCR</sequence>
<feature type="domain" description="Major facilitator superfamily (MFS) profile" evidence="7">
    <location>
        <begin position="1"/>
        <end position="252"/>
    </location>
</feature>
<keyword evidence="5 6" id="KW-0472">Membrane</keyword>
<keyword evidence="4 6" id="KW-1133">Transmembrane helix</keyword>
<accession>A0A814M3Y7</accession>
<dbReference type="AlphaFoldDB" id="A0A814M3Y7"/>
<dbReference type="Pfam" id="PF00083">
    <property type="entry name" value="Sugar_tr"/>
    <property type="match status" value="1"/>
</dbReference>
<dbReference type="PROSITE" id="PS00217">
    <property type="entry name" value="SUGAR_TRANSPORT_2"/>
    <property type="match status" value="1"/>
</dbReference>
<evidence type="ECO:0000259" key="7">
    <source>
        <dbReference type="PROSITE" id="PS50850"/>
    </source>
</evidence>
<organism evidence="8 9">
    <name type="scientific">Rotaria sordida</name>
    <dbReference type="NCBI Taxonomy" id="392033"/>
    <lineage>
        <taxon>Eukaryota</taxon>
        <taxon>Metazoa</taxon>
        <taxon>Spiralia</taxon>
        <taxon>Gnathifera</taxon>
        <taxon>Rotifera</taxon>
        <taxon>Eurotatoria</taxon>
        <taxon>Bdelloidea</taxon>
        <taxon>Philodinida</taxon>
        <taxon>Philodinidae</taxon>
        <taxon>Rotaria</taxon>
    </lineage>
</organism>
<keyword evidence="3 6" id="KW-0812">Transmembrane</keyword>
<reference evidence="8" key="1">
    <citation type="submission" date="2021-02" db="EMBL/GenBank/DDBJ databases">
        <authorList>
            <person name="Nowell W R."/>
        </authorList>
    </citation>
    <scope>NUCLEOTIDE SEQUENCE</scope>
</reference>
<evidence type="ECO:0000313" key="9">
    <source>
        <dbReference type="Proteomes" id="UP000663882"/>
    </source>
</evidence>
<dbReference type="SUPFAM" id="SSF103473">
    <property type="entry name" value="MFS general substrate transporter"/>
    <property type="match status" value="1"/>
</dbReference>
<dbReference type="PANTHER" id="PTHR48022:SF2">
    <property type="entry name" value="PLASTIDIC GLUCOSE TRANSPORTER 4"/>
    <property type="match status" value="1"/>
</dbReference>
<dbReference type="GO" id="GO:0016020">
    <property type="term" value="C:membrane"/>
    <property type="evidence" value="ECO:0007669"/>
    <property type="project" value="UniProtKB-SubCell"/>
</dbReference>
<dbReference type="InterPro" id="IPR005828">
    <property type="entry name" value="MFS_sugar_transport-like"/>
</dbReference>
<dbReference type="EMBL" id="CAJNOO010000969">
    <property type="protein sequence ID" value="CAF1071500.1"/>
    <property type="molecule type" value="Genomic_DNA"/>
</dbReference>
<feature type="transmembrane region" description="Helical" evidence="6">
    <location>
        <begin position="187"/>
        <end position="206"/>
    </location>
</feature>
<evidence type="ECO:0000313" key="8">
    <source>
        <dbReference type="EMBL" id="CAF1071500.1"/>
    </source>
</evidence>
<name>A0A814M3Y7_9BILA</name>
<dbReference type="OrthoDB" id="6612291at2759"/>
<comment type="subcellular location">
    <subcellularLocation>
        <location evidence="1">Membrane</location>
        <topology evidence="1">Multi-pass membrane protein</topology>
    </subcellularLocation>
</comment>
<evidence type="ECO:0000256" key="2">
    <source>
        <dbReference type="ARBA" id="ARBA00010992"/>
    </source>
</evidence>
<comment type="caution">
    <text evidence="8">The sequence shown here is derived from an EMBL/GenBank/DDBJ whole genome shotgun (WGS) entry which is preliminary data.</text>
</comment>
<dbReference type="Gene3D" id="1.20.1250.20">
    <property type="entry name" value="MFS general substrate transporter like domains"/>
    <property type="match status" value="1"/>
</dbReference>
<feature type="transmembrane region" description="Helical" evidence="6">
    <location>
        <begin position="218"/>
        <end position="237"/>
    </location>
</feature>